<dbReference type="EMBL" id="QKUF01000044">
    <property type="protein sequence ID" value="PZW19683.1"/>
    <property type="molecule type" value="Genomic_DNA"/>
</dbReference>
<evidence type="ECO:0000313" key="1">
    <source>
        <dbReference type="EMBL" id="PZW19683.1"/>
    </source>
</evidence>
<organism evidence="1 2">
    <name type="scientific">Thermosporothrix hazakensis</name>
    <dbReference type="NCBI Taxonomy" id="644383"/>
    <lineage>
        <taxon>Bacteria</taxon>
        <taxon>Bacillati</taxon>
        <taxon>Chloroflexota</taxon>
        <taxon>Ktedonobacteria</taxon>
        <taxon>Ktedonobacterales</taxon>
        <taxon>Thermosporotrichaceae</taxon>
        <taxon>Thermosporothrix</taxon>
    </lineage>
</organism>
<reference evidence="1 2" key="1">
    <citation type="submission" date="2018-06" db="EMBL/GenBank/DDBJ databases">
        <title>Genomic Encyclopedia of Archaeal and Bacterial Type Strains, Phase II (KMG-II): from individual species to whole genera.</title>
        <authorList>
            <person name="Goeker M."/>
        </authorList>
    </citation>
    <scope>NUCLEOTIDE SEQUENCE [LARGE SCALE GENOMIC DNA]</scope>
    <source>
        <strain evidence="1 2">ATCC BAA-1881</strain>
    </source>
</reference>
<dbReference type="AlphaFoldDB" id="A0A326TSX0"/>
<dbReference type="Proteomes" id="UP000248806">
    <property type="component" value="Unassembled WGS sequence"/>
</dbReference>
<protein>
    <submittedName>
        <fullName evidence="1">Uncharacterized protein</fullName>
    </submittedName>
</protein>
<proteinExistence type="predicted"/>
<gene>
    <name evidence="1" type="ORF">EI42_05992</name>
</gene>
<dbReference type="RefSeq" id="WP_111326212.1">
    <property type="nucleotide sequence ID" value="NZ_BIFX01000001.1"/>
</dbReference>
<name>A0A326TSX0_THEHA</name>
<accession>A0A326TSX0</accession>
<keyword evidence="2" id="KW-1185">Reference proteome</keyword>
<comment type="caution">
    <text evidence="1">The sequence shown here is derived from an EMBL/GenBank/DDBJ whole genome shotgun (WGS) entry which is preliminary data.</text>
</comment>
<sequence length="276" mass="28259">MQNIYISIPEYRQPAQPTNFDDAVASLNRSGGFWRIQTLEKATGNVTQEQWLENAYTDNGVLTMFKALAGASTPSTPPASMIAIDQSLGMASLSAAIPAGGNVTSIQIGSLIGASIPSGTKLVINAGTSNTLTVVTTAAISGAGTVGVQSTPGPTSSIPAGSWVRYDYASVPTADPGALTSPVSYTAPLPAAQFTYAVSGGNSGYGNRSLTVTNNGAYLFSTTGTPPAVAASYTTAWLVSANPVTATTHTFLRVPFDAPLIISDSSNGLITITEKL</sequence>
<evidence type="ECO:0000313" key="2">
    <source>
        <dbReference type="Proteomes" id="UP000248806"/>
    </source>
</evidence>